<proteinExistence type="inferred from homology"/>
<evidence type="ECO:0000256" key="9">
    <source>
        <dbReference type="RuleBase" id="RU362142"/>
    </source>
</evidence>
<dbReference type="GeneID" id="2875748"/>
<dbReference type="eggNOG" id="ENOG502S77X">
    <property type="taxonomic scope" value="Eukaryota"/>
</dbReference>
<dbReference type="RefSeq" id="XP_659135.1">
    <property type="nucleotide sequence ID" value="XM_654043.1"/>
</dbReference>
<sequence length="354" mass="40473">MPSIVRFGRPKKSSKPETENANSTPHVSATPNSFRAPRISLPHVDAELNMAQHNGLFEVDPPERQKGTEAAETIMDSTSPPPSYISNASANPMNGDATGAEWSSAVGHAATGKSGRVIHNLQEDIARLTRECSVYRSRAEETQRMNEAFKTQVQNMTDRLRNLEHSNEMNLHSLSRKEKKIEELRAELKGERDRRQQADDEKARFRQLMDEAQDGFHQKCAELQEIAHHAQTQYDVLVKSGQRERADQQRRLKNIRDEFIALREAHNQTNSQLSQLDAIMAQKDQEIERGRANFDALFKEYEAYKRAHDEEVRDLIKQTRQGEAKFNATLASLKETESQMKWVVQVKREVKDAE</sequence>
<accession>C8VMR3</accession>
<feature type="coiled-coil region" evidence="9">
    <location>
        <begin position="118"/>
        <end position="265"/>
    </location>
</feature>
<dbReference type="GO" id="GO:0051028">
    <property type="term" value="P:mRNA transport"/>
    <property type="evidence" value="ECO:0007669"/>
    <property type="project" value="UniProtKB-UniRule"/>
</dbReference>
<keyword evidence="9" id="KW-0509">mRNA transport</keyword>
<accession>Q5BD49</accession>
<feature type="region of interest" description="Disordered" evidence="10">
    <location>
        <begin position="58"/>
        <end position="88"/>
    </location>
</feature>
<evidence type="ECO:0000313" key="12">
    <source>
        <dbReference type="Proteomes" id="UP000000560"/>
    </source>
</evidence>
<reference evidence="12" key="2">
    <citation type="journal article" date="2009" name="Fungal Genet. Biol.">
        <title>The 2008 update of the Aspergillus nidulans genome annotation: a community effort.</title>
        <authorList>
            <person name="Wortman J.R."/>
            <person name="Gilsenan J.M."/>
            <person name="Joardar V."/>
            <person name="Deegan J."/>
            <person name="Clutterbuck J."/>
            <person name="Andersen M.R."/>
            <person name="Archer D."/>
            <person name="Bencina M."/>
            <person name="Braus G."/>
            <person name="Coutinho P."/>
            <person name="von Dohren H."/>
            <person name="Doonan J."/>
            <person name="Driessen A.J."/>
            <person name="Durek P."/>
            <person name="Espeso E."/>
            <person name="Fekete E."/>
            <person name="Flipphi M."/>
            <person name="Estrada C.G."/>
            <person name="Geysens S."/>
            <person name="Goldman G."/>
            <person name="de Groot P.W."/>
            <person name="Hansen K."/>
            <person name="Harris S.D."/>
            <person name="Heinekamp T."/>
            <person name="Helmstaedt K."/>
            <person name="Henrissat B."/>
            <person name="Hofmann G."/>
            <person name="Homan T."/>
            <person name="Horio T."/>
            <person name="Horiuchi H."/>
            <person name="James S."/>
            <person name="Jones M."/>
            <person name="Karaffa L."/>
            <person name="Karanyi Z."/>
            <person name="Kato M."/>
            <person name="Keller N."/>
            <person name="Kelly D.E."/>
            <person name="Kiel J.A."/>
            <person name="Kim J.M."/>
            <person name="van der Klei I.J."/>
            <person name="Klis F.M."/>
            <person name="Kovalchuk A."/>
            <person name="Krasevec N."/>
            <person name="Kubicek C.P."/>
            <person name="Liu B."/>
            <person name="Maccabe A."/>
            <person name="Meyer V."/>
            <person name="Mirabito P."/>
            <person name="Miskei M."/>
            <person name="Mos M."/>
            <person name="Mullins J."/>
            <person name="Nelson D.R."/>
            <person name="Nielsen J."/>
            <person name="Oakley B.R."/>
            <person name="Osmani S.A."/>
            <person name="Pakula T."/>
            <person name="Paszewski A."/>
            <person name="Paulsen I."/>
            <person name="Pilsyk S."/>
            <person name="Pocsi I."/>
            <person name="Punt P.J."/>
            <person name="Ram A.F."/>
            <person name="Ren Q."/>
            <person name="Robellet X."/>
            <person name="Robson G."/>
            <person name="Seiboth B."/>
            <person name="van Solingen P."/>
            <person name="Specht T."/>
            <person name="Sun J."/>
            <person name="Taheri-Talesh N."/>
            <person name="Takeshita N."/>
            <person name="Ussery D."/>
            <person name="vanKuyk P.A."/>
            <person name="Visser H."/>
            <person name="van de Vondervoort P.J."/>
            <person name="de Vries R.P."/>
            <person name="Walton J."/>
            <person name="Xiang X."/>
            <person name="Xiong Y."/>
            <person name="Zeng A.P."/>
            <person name="Brandt B.W."/>
            <person name="Cornell M.J."/>
            <person name="van den Hondel C.A."/>
            <person name="Visser J."/>
            <person name="Oliver S.G."/>
            <person name="Turner G."/>
        </authorList>
    </citation>
    <scope>GENOME REANNOTATION</scope>
    <source>
        <strain evidence="12">FGSC A4 / ATCC 38163 / CBS 112.46 / NRRL 194 / M139</strain>
    </source>
</reference>
<evidence type="ECO:0000313" key="11">
    <source>
        <dbReference type="EMBL" id="CBF85052.1"/>
    </source>
</evidence>
<evidence type="ECO:0000256" key="5">
    <source>
        <dbReference type="ARBA" id="ARBA00022884"/>
    </source>
</evidence>
<feature type="region of interest" description="Disordered" evidence="10">
    <location>
        <begin position="1"/>
        <end position="41"/>
    </location>
</feature>
<evidence type="ECO:0000256" key="1">
    <source>
        <dbReference type="ARBA" id="ARBA00008123"/>
    </source>
</evidence>
<gene>
    <name evidence="9" type="primary">SHE3</name>
    <name evidence="11" type="ORF">ANIA_01531</name>
</gene>
<dbReference type="InterPro" id="IPR031398">
    <property type="entry name" value="She3"/>
</dbReference>
<keyword evidence="6 9" id="KW-0175">Coiled coil</keyword>
<comment type="similarity">
    <text evidence="1 9">Belongs to the SHE3 family.</text>
</comment>
<dbReference type="Proteomes" id="UP000000560">
    <property type="component" value="Chromosome VII"/>
</dbReference>
<evidence type="ECO:0000256" key="2">
    <source>
        <dbReference type="ARBA" id="ARBA00019884"/>
    </source>
</evidence>
<dbReference type="VEuPathDB" id="FungiDB:AN12471"/>
<dbReference type="OrthoDB" id="3918393at2759"/>
<dbReference type="OMA" id="NMHQHNG"/>
<dbReference type="STRING" id="227321.Q5BD49"/>
<evidence type="ECO:0000256" key="10">
    <source>
        <dbReference type="SAM" id="MobiDB-lite"/>
    </source>
</evidence>
<dbReference type="HOGENOM" id="CLU_050241_0_0_1"/>
<evidence type="ECO:0000256" key="8">
    <source>
        <dbReference type="ARBA" id="ARBA00024975"/>
    </source>
</evidence>
<keyword evidence="5 9" id="KW-0694">RNA-binding</keyword>
<evidence type="ECO:0000256" key="7">
    <source>
        <dbReference type="ARBA" id="ARBA00023136"/>
    </source>
</evidence>
<keyword evidence="3 9" id="KW-0813">Transport</keyword>
<organism evidence="11 12">
    <name type="scientific">Emericella nidulans (strain FGSC A4 / ATCC 38163 / CBS 112.46 / NRRL 194 / M139)</name>
    <name type="common">Aspergillus nidulans</name>
    <dbReference type="NCBI Taxonomy" id="227321"/>
    <lineage>
        <taxon>Eukaryota</taxon>
        <taxon>Fungi</taxon>
        <taxon>Dikarya</taxon>
        <taxon>Ascomycota</taxon>
        <taxon>Pezizomycotina</taxon>
        <taxon>Eurotiomycetes</taxon>
        <taxon>Eurotiomycetidae</taxon>
        <taxon>Eurotiales</taxon>
        <taxon>Aspergillaceae</taxon>
        <taxon>Aspergillus</taxon>
        <taxon>Aspergillus subgen. Nidulantes</taxon>
    </lineage>
</organism>
<dbReference type="InParanoid" id="Q5BD49"/>
<keyword evidence="7 9" id="KW-0472">Membrane</keyword>
<comment type="function">
    <text evidence="8">RNA-binding protein that binds specific mRNAs including the ASH1 mRNA, coding for a repressor of the HO endonuclease. Part of the mRNA localization machinery that restricts accumulation of certain proteins to the bud and in the daughter cell. Required for the delivery of cortical endoplasmic reticulum into the emerging bud.</text>
</comment>
<dbReference type="FunCoup" id="Q5BD49">
    <property type="interactions" value="1393"/>
</dbReference>
<feature type="compositionally biased region" description="Polar residues" evidence="10">
    <location>
        <begin position="19"/>
        <end position="33"/>
    </location>
</feature>
<reference evidence="12" key="1">
    <citation type="journal article" date="2005" name="Nature">
        <title>Sequencing of Aspergillus nidulans and comparative analysis with A. fumigatus and A. oryzae.</title>
        <authorList>
            <person name="Galagan J.E."/>
            <person name="Calvo S.E."/>
            <person name="Cuomo C."/>
            <person name="Ma L.J."/>
            <person name="Wortman J.R."/>
            <person name="Batzoglou S."/>
            <person name="Lee S.I."/>
            <person name="Basturkmen M."/>
            <person name="Spevak C.C."/>
            <person name="Clutterbuck J."/>
            <person name="Kapitonov V."/>
            <person name="Jurka J."/>
            <person name="Scazzocchio C."/>
            <person name="Farman M."/>
            <person name="Butler J."/>
            <person name="Purcell S."/>
            <person name="Harris S."/>
            <person name="Braus G.H."/>
            <person name="Draht O."/>
            <person name="Busch S."/>
            <person name="D'Enfert C."/>
            <person name="Bouchier C."/>
            <person name="Goldman G.H."/>
            <person name="Bell-Pedersen D."/>
            <person name="Griffiths-Jones S."/>
            <person name="Doonan J.H."/>
            <person name="Yu J."/>
            <person name="Vienken K."/>
            <person name="Pain A."/>
            <person name="Freitag M."/>
            <person name="Selker E.U."/>
            <person name="Archer D.B."/>
            <person name="Penalva M.A."/>
            <person name="Oakley B.R."/>
            <person name="Momany M."/>
            <person name="Tanaka T."/>
            <person name="Kumagai T."/>
            <person name="Asai K."/>
            <person name="Machida M."/>
            <person name="Nierman W.C."/>
            <person name="Denning D.W."/>
            <person name="Caddick M."/>
            <person name="Hynes M."/>
            <person name="Paoletti M."/>
            <person name="Fischer R."/>
            <person name="Miller B."/>
            <person name="Dyer P."/>
            <person name="Sachs M.S."/>
            <person name="Osmani S.A."/>
            <person name="Birren B.W."/>
        </authorList>
    </citation>
    <scope>NUCLEOTIDE SEQUENCE [LARGE SCALE GENOMIC DNA]</scope>
    <source>
        <strain evidence="12">FGSC A4 / ATCC 38163 / CBS 112.46 / NRRL 194 / M139</strain>
    </source>
</reference>
<keyword evidence="4 9" id="KW-0256">Endoplasmic reticulum</keyword>
<keyword evidence="12" id="KW-1185">Reference proteome</keyword>
<dbReference type="GO" id="GO:0005789">
    <property type="term" value="C:endoplasmic reticulum membrane"/>
    <property type="evidence" value="ECO:0007669"/>
    <property type="project" value="UniProtKB-SubCell"/>
</dbReference>
<dbReference type="Pfam" id="PF17078">
    <property type="entry name" value="SHE3"/>
    <property type="match status" value="1"/>
</dbReference>
<dbReference type="EMBL" id="BN001307">
    <property type="protein sequence ID" value="CBF85052.1"/>
    <property type="molecule type" value="Genomic_DNA"/>
</dbReference>
<evidence type="ECO:0000256" key="6">
    <source>
        <dbReference type="ARBA" id="ARBA00023054"/>
    </source>
</evidence>
<evidence type="ECO:0000256" key="4">
    <source>
        <dbReference type="ARBA" id="ARBA00022824"/>
    </source>
</evidence>
<protein>
    <recommendedName>
        <fullName evidence="2 9">SWI5-dependent HO expression protein 3</fullName>
    </recommendedName>
</protein>
<comment type="subcellular location">
    <subcellularLocation>
        <location evidence="9">Endoplasmic reticulum membrane</location>
        <topology evidence="9">Peripheral membrane protein</topology>
    </subcellularLocation>
</comment>
<dbReference type="GO" id="GO:0003723">
    <property type="term" value="F:RNA binding"/>
    <property type="evidence" value="ECO:0007669"/>
    <property type="project" value="UniProtKB-KW"/>
</dbReference>
<dbReference type="AlphaFoldDB" id="Q5BD49"/>
<evidence type="ECO:0000256" key="3">
    <source>
        <dbReference type="ARBA" id="ARBA00022448"/>
    </source>
</evidence>
<dbReference type="KEGG" id="ani:ANIA_01531"/>
<dbReference type="GO" id="GO:0048309">
    <property type="term" value="P:endoplasmic reticulum inheritance"/>
    <property type="evidence" value="ECO:0007669"/>
    <property type="project" value="InterPro"/>
</dbReference>
<name>Q5BD49_EMENI</name>